<dbReference type="AlphaFoldDB" id="A0A1X9LMC3"/>
<keyword evidence="3" id="KW-0511">Multifunctional enzyme</keyword>
<dbReference type="Gene3D" id="3.40.1190.20">
    <property type="match status" value="1"/>
</dbReference>
<dbReference type="Gene3D" id="3.40.50.620">
    <property type="entry name" value="HUPs"/>
    <property type="match status" value="1"/>
</dbReference>
<dbReference type="PANTHER" id="PTHR43793">
    <property type="entry name" value="FAD SYNTHASE"/>
    <property type="match status" value="1"/>
</dbReference>
<dbReference type="PANTHER" id="PTHR43793:SF2">
    <property type="entry name" value="BIFUNCTIONAL PROTEIN HLDE"/>
    <property type="match status" value="1"/>
</dbReference>
<evidence type="ECO:0000256" key="4">
    <source>
        <dbReference type="ARBA" id="ARBA00023277"/>
    </source>
</evidence>
<dbReference type="EMBL" id="CP020715">
    <property type="protein sequence ID" value="ARJ06355.1"/>
    <property type="molecule type" value="Genomic_DNA"/>
</dbReference>
<keyword evidence="4" id="KW-0119">Carbohydrate metabolism</keyword>
<evidence type="ECO:0000256" key="3">
    <source>
        <dbReference type="ARBA" id="ARBA00023268"/>
    </source>
</evidence>
<dbReference type="InterPro" id="IPR014729">
    <property type="entry name" value="Rossmann-like_a/b/a_fold"/>
</dbReference>
<protein>
    <submittedName>
        <fullName evidence="5">D-beta-D-heptose 1-phosphate adenosyltransferase</fullName>
    </submittedName>
</protein>
<dbReference type="InterPro" id="IPR004821">
    <property type="entry name" value="Cyt_trans-like"/>
</dbReference>
<proteinExistence type="predicted"/>
<dbReference type="STRING" id="1619308.B5808_14885"/>
<dbReference type="RefSeq" id="WP_085020493.1">
    <property type="nucleotide sequence ID" value="NZ_BMHD01000001.1"/>
</dbReference>
<dbReference type="NCBIfam" id="TIGR00125">
    <property type="entry name" value="cyt_tran_rel"/>
    <property type="match status" value="1"/>
</dbReference>
<evidence type="ECO:0000313" key="6">
    <source>
        <dbReference type="Proteomes" id="UP000192775"/>
    </source>
</evidence>
<dbReference type="InterPro" id="IPR029056">
    <property type="entry name" value="Ribokinase-like"/>
</dbReference>
<dbReference type="InterPro" id="IPR011611">
    <property type="entry name" value="PfkB_dom"/>
</dbReference>
<keyword evidence="2" id="KW-0548">Nucleotidyltransferase</keyword>
<evidence type="ECO:0000256" key="2">
    <source>
        <dbReference type="ARBA" id="ARBA00022695"/>
    </source>
</evidence>
<dbReference type="SUPFAM" id="SSF52374">
    <property type="entry name" value="Nucleotidylyl transferase"/>
    <property type="match status" value="1"/>
</dbReference>
<dbReference type="KEGG" id="cphy:B5808_14885"/>
<evidence type="ECO:0000256" key="1">
    <source>
        <dbReference type="ARBA" id="ARBA00022679"/>
    </source>
</evidence>
<dbReference type="SUPFAM" id="SSF53613">
    <property type="entry name" value="Ribokinase-like"/>
    <property type="match status" value="1"/>
</dbReference>
<dbReference type="Pfam" id="PF01467">
    <property type="entry name" value="CTP_transf_like"/>
    <property type="match status" value="1"/>
</dbReference>
<dbReference type="InterPro" id="IPR050385">
    <property type="entry name" value="Archaeal_FAD_synthase"/>
</dbReference>
<gene>
    <name evidence="5" type="ORF">B5808_14885</name>
</gene>
<accession>A0A1X9LMC3</accession>
<dbReference type="GO" id="GO:0016779">
    <property type="term" value="F:nucleotidyltransferase activity"/>
    <property type="evidence" value="ECO:0007669"/>
    <property type="project" value="UniProtKB-KW"/>
</dbReference>
<sequence length="456" mass="46990">MRIVVVGDTLLDVDVEGSSDRLAPDAPAPVVTVSERLSRAGGAGLVASLLARDGHDVDLVTVLGDDDRTADIEEDLARTGRVRVIAARSGAPTPSKSRIRSSGHVVARLDEDCGLTTPPPVTADMLAAIGGADAIVVADYGRGLTADERLRTALDDAGRRIPLVWDPHPRGSRPVRSAAVVTPNLAEARGFSGIAGDDRRAAAEAAARLSDEWGAGAVLVTLGHEGALLHRPDAPPHLVPTTEVRGADTCGAGDRLAASIAGALARGADLSSAVQSAVASVGRFLAEGGVSSLVLPDNARPLGGDGDAALTVVRAIRARGGTVVATGGCFDLLHAGHARTLAAARALGDCLVVCLNSDDSVRRLKGAERPIMGQEDRSDLLSALECVDAVLVFDEDTPVEALRRLEPDLWVKGGDYTADQLPETAVIAEWGGRTVTVPYVPGRSTTRLAGALSRVG</sequence>
<organism evidence="5 6">
    <name type="scientific">Cnuibacter physcomitrellae</name>
    <dbReference type="NCBI Taxonomy" id="1619308"/>
    <lineage>
        <taxon>Bacteria</taxon>
        <taxon>Bacillati</taxon>
        <taxon>Actinomycetota</taxon>
        <taxon>Actinomycetes</taxon>
        <taxon>Micrococcales</taxon>
        <taxon>Microbacteriaceae</taxon>
        <taxon>Cnuibacter</taxon>
    </lineage>
</organism>
<reference evidence="5 6" key="1">
    <citation type="submission" date="2017-04" db="EMBL/GenBank/DDBJ databases">
        <authorList>
            <person name="Afonso C.L."/>
            <person name="Miller P.J."/>
            <person name="Scott M.A."/>
            <person name="Spackman E."/>
            <person name="Goraichik I."/>
            <person name="Dimitrov K.M."/>
            <person name="Suarez D.L."/>
            <person name="Swayne D.E."/>
        </authorList>
    </citation>
    <scope>NUCLEOTIDE SEQUENCE [LARGE SCALE GENOMIC DNA]</scope>
    <source>
        <strain evidence="6">XA(T)</strain>
    </source>
</reference>
<keyword evidence="1 5" id="KW-0808">Transferase</keyword>
<keyword evidence="6" id="KW-1185">Reference proteome</keyword>
<evidence type="ECO:0000313" key="5">
    <source>
        <dbReference type="EMBL" id="ARJ06355.1"/>
    </source>
</evidence>
<dbReference type="Proteomes" id="UP000192775">
    <property type="component" value="Chromosome"/>
</dbReference>
<name>A0A1X9LMC3_9MICO</name>
<dbReference type="Pfam" id="PF00294">
    <property type="entry name" value="PfkB"/>
    <property type="match status" value="1"/>
</dbReference>